<evidence type="ECO:0000256" key="3">
    <source>
        <dbReference type="ARBA" id="ARBA00006366"/>
    </source>
</evidence>
<keyword evidence="8 9" id="KW-0472">Membrane</keyword>
<comment type="catalytic activity">
    <reaction evidence="1 9">
        <text>riboflavin(in) = riboflavin(out)</text>
        <dbReference type="Rhea" id="RHEA:35015"/>
        <dbReference type="ChEBI" id="CHEBI:57986"/>
    </reaction>
</comment>
<comment type="function">
    <text evidence="9">Plasma membrane transporter mediating the uptake by cells of the water soluble vitamin B2/riboflavin that plays a key role in biochemical oxidation-reduction reactions of the carbohydrate, lipid, and amino acid metabolism.</text>
</comment>
<name>V5HCN1_IXORI</name>
<keyword evidence="5 9" id="KW-1003">Cell membrane</keyword>
<dbReference type="PANTHER" id="PTHR12929">
    <property type="entry name" value="SOLUTE CARRIER FAMILY 52"/>
    <property type="match status" value="1"/>
</dbReference>
<evidence type="ECO:0000256" key="8">
    <source>
        <dbReference type="ARBA" id="ARBA00023136"/>
    </source>
</evidence>
<evidence type="ECO:0000256" key="4">
    <source>
        <dbReference type="ARBA" id="ARBA00022448"/>
    </source>
</evidence>
<dbReference type="Pfam" id="PF06237">
    <property type="entry name" value="SLC52_ribofla_tr"/>
    <property type="match status" value="1"/>
</dbReference>
<sequence>LMVAAFSLSIVDCTSSVVYLPFVGRFKEVYMTSFLIGEGLGGLVPSLVALAQGLDDPRCVNRTVVDPVNGSVRIETVLEVGATHFGPELFFAVLLLLMVVSWAAFVLLNECHTFQSEWRDEYRATRFGPGILQVALHTIPIEEPPEEKPDEVAMTQQRPRMRKWRYVALLLTQGWSSLLSFGFLPSLQSYSCLPYGSGVLHLSVTLCGIAYPASCIAAMFVTLRKQAHLNLMTLVGTLLSAYITVTAVMSPSPPLVDTTVGSALIVSCWVCAFLLLSYVRTVLTVLMAAQ</sequence>
<dbReference type="EMBL" id="GANP01003198">
    <property type="protein sequence ID" value="JAB81270.1"/>
    <property type="molecule type" value="mRNA"/>
</dbReference>
<feature type="transmembrane region" description="Helical" evidence="9">
    <location>
        <begin position="262"/>
        <end position="289"/>
    </location>
</feature>
<comment type="subcellular location">
    <subcellularLocation>
        <location evidence="2 9">Cell membrane</location>
        <topology evidence="2 9">Multi-pass membrane protein</topology>
    </subcellularLocation>
</comment>
<evidence type="ECO:0000256" key="2">
    <source>
        <dbReference type="ARBA" id="ARBA00004651"/>
    </source>
</evidence>
<evidence type="ECO:0000256" key="7">
    <source>
        <dbReference type="ARBA" id="ARBA00022989"/>
    </source>
</evidence>
<protein>
    <recommendedName>
        <fullName evidence="9">Riboflavin transporter</fullName>
    </recommendedName>
</protein>
<comment type="similarity">
    <text evidence="3 9">Belongs to the riboflavin transporter family.</text>
</comment>
<dbReference type="GO" id="GO:0032217">
    <property type="term" value="F:riboflavin transmembrane transporter activity"/>
    <property type="evidence" value="ECO:0007669"/>
    <property type="project" value="UniProtKB-UniRule"/>
</dbReference>
<reference evidence="10" key="1">
    <citation type="journal article" date="2015" name="Sci. Rep.">
        <title>Tissue- and time-dependent transcription in Ixodes ricinus salivary glands and midguts when blood feeding on the vertebrate host.</title>
        <authorList>
            <person name="Kotsyfakis M."/>
            <person name="Schwarz A."/>
            <person name="Erhart J."/>
            <person name="Ribeiro J.M."/>
        </authorList>
    </citation>
    <scope>NUCLEOTIDE SEQUENCE</scope>
    <source>
        <tissue evidence="10">Salivary gland and midgut</tissue>
    </source>
</reference>
<keyword evidence="6 9" id="KW-0812">Transmembrane</keyword>
<proteinExistence type="evidence at transcript level"/>
<organism evidence="10">
    <name type="scientific">Ixodes ricinus</name>
    <name type="common">Common tick</name>
    <name type="synonym">Acarus ricinus</name>
    <dbReference type="NCBI Taxonomy" id="34613"/>
    <lineage>
        <taxon>Eukaryota</taxon>
        <taxon>Metazoa</taxon>
        <taxon>Ecdysozoa</taxon>
        <taxon>Arthropoda</taxon>
        <taxon>Chelicerata</taxon>
        <taxon>Arachnida</taxon>
        <taxon>Acari</taxon>
        <taxon>Parasitiformes</taxon>
        <taxon>Ixodida</taxon>
        <taxon>Ixodoidea</taxon>
        <taxon>Ixodidae</taxon>
        <taxon>Ixodinae</taxon>
        <taxon>Ixodes</taxon>
    </lineage>
</organism>
<evidence type="ECO:0000256" key="9">
    <source>
        <dbReference type="RuleBase" id="RU368035"/>
    </source>
</evidence>
<keyword evidence="4 9" id="KW-0813">Transport</keyword>
<dbReference type="AlphaFoldDB" id="V5HCN1"/>
<feature type="non-terminal residue" evidence="10">
    <location>
        <position position="290"/>
    </location>
</feature>
<accession>V5HCN1</accession>
<feature type="transmembrane region" description="Helical" evidence="9">
    <location>
        <begin position="166"/>
        <end position="187"/>
    </location>
</feature>
<evidence type="ECO:0000256" key="1">
    <source>
        <dbReference type="ARBA" id="ARBA00000215"/>
    </source>
</evidence>
<evidence type="ECO:0000256" key="6">
    <source>
        <dbReference type="ARBA" id="ARBA00022692"/>
    </source>
</evidence>
<feature type="non-terminal residue" evidence="10">
    <location>
        <position position="1"/>
    </location>
</feature>
<feature type="transmembrane region" description="Helical" evidence="9">
    <location>
        <begin position="199"/>
        <end position="222"/>
    </location>
</feature>
<comment type="caution">
    <text evidence="9">Lacks conserved residue(s) required for the propagation of feature annotation.</text>
</comment>
<feature type="transmembrane region" description="Helical" evidence="9">
    <location>
        <begin position="229"/>
        <end position="250"/>
    </location>
</feature>
<evidence type="ECO:0000256" key="5">
    <source>
        <dbReference type="ARBA" id="ARBA00022475"/>
    </source>
</evidence>
<dbReference type="PANTHER" id="PTHR12929:SF10">
    <property type="entry name" value="RIBOFLAVIN TRANSPORTER"/>
    <property type="match status" value="1"/>
</dbReference>
<dbReference type="GO" id="GO:0005886">
    <property type="term" value="C:plasma membrane"/>
    <property type="evidence" value="ECO:0007669"/>
    <property type="project" value="UniProtKB-SubCell"/>
</dbReference>
<keyword evidence="7 9" id="KW-1133">Transmembrane helix</keyword>
<dbReference type="InterPro" id="IPR036259">
    <property type="entry name" value="MFS_trans_sf"/>
</dbReference>
<feature type="transmembrane region" description="Helical" evidence="9">
    <location>
        <begin position="89"/>
        <end position="109"/>
    </location>
</feature>
<dbReference type="InterPro" id="IPR009357">
    <property type="entry name" value="Riboflavin_transptr"/>
</dbReference>
<dbReference type="SUPFAM" id="SSF103473">
    <property type="entry name" value="MFS general substrate transporter"/>
    <property type="match status" value="1"/>
</dbReference>
<evidence type="ECO:0000313" key="10">
    <source>
        <dbReference type="EMBL" id="JAB81270.1"/>
    </source>
</evidence>